<dbReference type="AlphaFoldDB" id="A0A5P9XRT0"/>
<reference evidence="2 3" key="1">
    <citation type="submission" date="2019-10" db="EMBL/GenBank/DDBJ databases">
        <authorList>
            <person name="Wang R."/>
        </authorList>
    </citation>
    <scope>NUCLEOTIDE SEQUENCE [LARGE SCALE GENOMIC DNA]</scope>
    <source>
        <strain evidence="2 3">ATCC 19377</strain>
    </source>
</reference>
<dbReference type="KEGG" id="atx:GCD22_02610"/>
<feature type="region of interest" description="Disordered" evidence="1">
    <location>
        <begin position="31"/>
        <end position="58"/>
    </location>
</feature>
<dbReference type="Proteomes" id="UP000363590">
    <property type="component" value="Chromosome"/>
</dbReference>
<feature type="compositionally biased region" description="Polar residues" evidence="1">
    <location>
        <begin position="40"/>
        <end position="58"/>
    </location>
</feature>
<evidence type="ECO:0000313" key="3">
    <source>
        <dbReference type="Proteomes" id="UP000363590"/>
    </source>
</evidence>
<accession>A0A5P9XRT0</accession>
<proteinExistence type="predicted"/>
<organism evidence="2 3">
    <name type="scientific">Acidithiobacillus thiooxidans ATCC 19377</name>
    <dbReference type="NCBI Taxonomy" id="637390"/>
    <lineage>
        <taxon>Bacteria</taxon>
        <taxon>Pseudomonadati</taxon>
        <taxon>Pseudomonadota</taxon>
        <taxon>Acidithiobacillia</taxon>
        <taxon>Acidithiobacillales</taxon>
        <taxon>Acidithiobacillaceae</taxon>
        <taxon>Acidithiobacillus</taxon>
    </lineage>
</organism>
<evidence type="ECO:0000256" key="1">
    <source>
        <dbReference type="SAM" id="MobiDB-lite"/>
    </source>
</evidence>
<evidence type="ECO:0000313" key="2">
    <source>
        <dbReference type="EMBL" id="QFX96787.1"/>
    </source>
</evidence>
<dbReference type="EMBL" id="CP045571">
    <property type="protein sequence ID" value="QFX96787.1"/>
    <property type="molecule type" value="Genomic_DNA"/>
</dbReference>
<name>A0A5P9XRT0_ACITH</name>
<gene>
    <name evidence="2" type="ORF">GCD22_02610</name>
</gene>
<sequence length="58" mass="6093">MLAEVSGKGVPANLPSVSHDNNSVVLWDEMETHSGEGKSTIETGGANNQQILSITANR</sequence>
<protein>
    <submittedName>
        <fullName evidence="2">Uncharacterized protein</fullName>
    </submittedName>
</protein>